<dbReference type="GO" id="GO:0030288">
    <property type="term" value="C:outer membrane-bounded periplasmic space"/>
    <property type="evidence" value="ECO:0007669"/>
    <property type="project" value="TreeGrafter"/>
</dbReference>
<evidence type="ECO:0000259" key="2">
    <source>
        <dbReference type="Pfam" id="PF08486"/>
    </source>
</evidence>
<feature type="signal peptide" evidence="1">
    <location>
        <begin position="1"/>
        <end position="23"/>
    </location>
</feature>
<keyword evidence="1" id="KW-0732">Signal</keyword>
<evidence type="ECO:0000313" key="3">
    <source>
        <dbReference type="EMBL" id="MBE9118874.1"/>
    </source>
</evidence>
<proteinExistence type="predicted"/>
<accession>A0A8J7E5W4</accession>
<dbReference type="Pfam" id="PF08486">
    <property type="entry name" value="SpoIID"/>
    <property type="match status" value="1"/>
</dbReference>
<protein>
    <submittedName>
        <fullName evidence="3">SpoIID/LytB domain-containing protein</fullName>
    </submittedName>
</protein>
<comment type="caution">
    <text evidence="3">The sequence shown here is derived from an EMBL/GenBank/DDBJ whole genome shotgun (WGS) entry which is preliminary data.</text>
</comment>
<dbReference type="EMBL" id="JADEWZ010000065">
    <property type="protein sequence ID" value="MBE9118874.1"/>
    <property type="molecule type" value="Genomic_DNA"/>
</dbReference>
<evidence type="ECO:0000256" key="1">
    <source>
        <dbReference type="SAM" id="SignalP"/>
    </source>
</evidence>
<dbReference type="RefSeq" id="WP_194031974.1">
    <property type="nucleotide sequence ID" value="NZ_JADEWZ010000065.1"/>
</dbReference>
<dbReference type="PANTHER" id="PTHR30032">
    <property type="entry name" value="N-ACETYLMURAMOYL-L-ALANINE AMIDASE-RELATED"/>
    <property type="match status" value="1"/>
</dbReference>
<organism evidence="3 4">
    <name type="scientific">Lusitaniella coriacea LEGE 07157</name>
    <dbReference type="NCBI Taxonomy" id="945747"/>
    <lineage>
        <taxon>Bacteria</taxon>
        <taxon>Bacillati</taxon>
        <taxon>Cyanobacteriota</taxon>
        <taxon>Cyanophyceae</taxon>
        <taxon>Spirulinales</taxon>
        <taxon>Lusitaniellaceae</taxon>
        <taxon>Lusitaniella</taxon>
    </lineage>
</organism>
<dbReference type="InterPro" id="IPR013693">
    <property type="entry name" value="SpoIID/LytB_N"/>
</dbReference>
<evidence type="ECO:0000313" key="4">
    <source>
        <dbReference type="Proteomes" id="UP000654482"/>
    </source>
</evidence>
<dbReference type="NCBIfam" id="TIGR02669">
    <property type="entry name" value="SpoIID_LytB"/>
    <property type="match status" value="1"/>
</dbReference>
<feature type="chain" id="PRO_5035173073" evidence="1">
    <location>
        <begin position="24"/>
        <end position="531"/>
    </location>
</feature>
<sequence>MQTNAILPFALFFAALFSPATLAQETTLQVGVVQRFGDEPTDVLTLSSSPGGALTLTFLDGTGQPQTLTTNNVKLEISAQPQREPVLQEWIVLSDRATFETAEATAQEWQKKGIEVEITQPGRWQVWAKRDVYTTPLLRRLLLGNLKAQGETEPYLQTQLLPAKPKVSFVLGGYRYNRDEIEIRAGNNAIRVGEGNPPQKSYLYGGSLKIQPNAYGNFTLVNRVPVETYLRGVVPHEIGASSPYASIEAQAILARTYALRNLRRFKADNYQLCATVHCQVYRGLSGTAAATDRAIANTQGQVLTYNGELIDALYSANSGGVTAPFTDIWDGAERPYLQGKIDSPQPPWDLSAQSLSDETAFRRFIALKEGFNGNSGNAFRWDKSRTLEELTDDLNRYLQRIKHPFGTVNRILKLEVTARSPSGRILTLTVQTDKGAIELQKTEARSAFEPPRSTLFYLDPIIGADRTLKGYRFIGGGFGHGVGMSQYGSYNLANLGWTSRKILAFYYPETQLEPLSESIIFYRSDGERTKE</sequence>
<keyword evidence="4" id="KW-1185">Reference proteome</keyword>
<dbReference type="InterPro" id="IPR013486">
    <property type="entry name" value="SpoIID/LytB"/>
</dbReference>
<reference evidence="3" key="1">
    <citation type="submission" date="2020-10" db="EMBL/GenBank/DDBJ databases">
        <authorList>
            <person name="Castelo-Branco R."/>
            <person name="Eusebio N."/>
            <person name="Adriana R."/>
            <person name="Vieira A."/>
            <person name="Brugerolle De Fraissinette N."/>
            <person name="Rezende De Castro R."/>
            <person name="Schneider M.P."/>
            <person name="Vasconcelos V."/>
            <person name="Leao P.N."/>
        </authorList>
    </citation>
    <scope>NUCLEOTIDE SEQUENCE</scope>
    <source>
        <strain evidence="3">LEGE 07157</strain>
    </source>
</reference>
<dbReference type="GO" id="GO:0030435">
    <property type="term" value="P:sporulation resulting in formation of a cellular spore"/>
    <property type="evidence" value="ECO:0007669"/>
    <property type="project" value="InterPro"/>
</dbReference>
<dbReference type="InterPro" id="IPR051922">
    <property type="entry name" value="Bact_Sporulation_Assoc"/>
</dbReference>
<dbReference type="AlphaFoldDB" id="A0A8J7E5W4"/>
<gene>
    <name evidence="3" type="ORF">IQ249_23580</name>
</gene>
<name>A0A8J7E5W4_9CYAN</name>
<dbReference type="Proteomes" id="UP000654482">
    <property type="component" value="Unassembled WGS sequence"/>
</dbReference>
<feature type="domain" description="Sporulation stage II protein D amidase enhancer LytB N-terminal" evidence="2">
    <location>
        <begin position="216"/>
        <end position="305"/>
    </location>
</feature>
<dbReference type="PANTHER" id="PTHR30032:SF4">
    <property type="entry name" value="AMIDASE ENHANCER"/>
    <property type="match status" value="1"/>
</dbReference>